<feature type="transmembrane region" description="Helical" evidence="8">
    <location>
        <begin position="324"/>
        <end position="341"/>
    </location>
</feature>
<comment type="domain">
    <text evidence="8">The DHHC domain is required for palmitoyltransferase activity.</text>
</comment>
<comment type="subcellular location">
    <subcellularLocation>
        <location evidence="1">Membrane</location>
        <topology evidence="1">Multi-pass membrane protein</topology>
    </subcellularLocation>
</comment>
<evidence type="ECO:0000259" key="10">
    <source>
        <dbReference type="Pfam" id="PF16087"/>
    </source>
</evidence>
<evidence type="ECO:0000256" key="7">
    <source>
        <dbReference type="PROSITE-ProRule" id="PRU00023"/>
    </source>
</evidence>
<dbReference type="InterPro" id="IPR001594">
    <property type="entry name" value="Palmitoyltrfase_DHHC"/>
</dbReference>
<evidence type="ECO:0000256" key="2">
    <source>
        <dbReference type="ARBA" id="ARBA00022692"/>
    </source>
</evidence>
<proteinExistence type="inferred from homology"/>
<dbReference type="EMBL" id="JAJSOF020000023">
    <property type="protein sequence ID" value="KAJ4435751.1"/>
    <property type="molecule type" value="Genomic_DNA"/>
</dbReference>
<dbReference type="Pfam" id="PF12796">
    <property type="entry name" value="Ank_2"/>
    <property type="match status" value="2"/>
</dbReference>
<evidence type="ECO:0000256" key="8">
    <source>
        <dbReference type="RuleBase" id="RU079119"/>
    </source>
</evidence>
<dbReference type="PROSITE" id="PS50216">
    <property type="entry name" value="DHHC"/>
    <property type="match status" value="1"/>
</dbReference>
<evidence type="ECO:0000256" key="6">
    <source>
        <dbReference type="ARBA" id="ARBA00023136"/>
    </source>
</evidence>
<keyword evidence="8" id="KW-0012">Acyltransferase</keyword>
<keyword evidence="12" id="KW-1185">Reference proteome</keyword>
<organism evidence="11 12">
    <name type="scientific">Periplaneta americana</name>
    <name type="common">American cockroach</name>
    <name type="synonym">Blatta americana</name>
    <dbReference type="NCBI Taxonomy" id="6978"/>
    <lineage>
        <taxon>Eukaryota</taxon>
        <taxon>Metazoa</taxon>
        <taxon>Ecdysozoa</taxon>
        <taxon>Arthropoda</taxon>
        <taxon>Hexapoda</taxon>
        <taxon>Insecta</taxon>
        <taxon>Pterygota</taxon>
        <taxon>Neoptera</taxon>
        <taxon>Polyneoptera</taxon>
        <taxon>Dictyoptera</taxon>
        <taxon>Blattodea</taxon>
        <taxon>Blattoidea</taxon>
        <taxon>Blattidae</taxon>
        <taxon>Blattinae</taxon>
        <taxon>Periplaneta</taxon>
    </lineage>
</organism>
<feature type="transmembrane region" description="Helical" evidence="8">
    <location>
        <begin position="353"/>
        <end position="374"/>
    </location>
</feature>
<accession>A0ABQ8SPR6</accession>
<dbReference type="SUPFAM" id="SSF48403">
    <property type="entry name" value="Ankyrin repeat"/>
    <property type="match status" value="1"/>
</dbReference>
<feature type="domain" description="DUF4817" evidence="10">
    <location>
        <begin position="637"/>
        <end position="682"/>
    </location>
</feature>
<dbReference type="Pfam" id="PF16087">
    <property type="entry name" value="DUF4817"/>
    <property type="match status" value="1"/>
</dbReference>
<dbReference type="Pfam" id="PF01529">
    <property type="entry name" value="DHHC"/>
    <property type="match status" value="1"/>
</dbReference>
<comment type="catalytic activity">
    <reaction evidence="8">
        <text>L-cysteinyl-[protein] + hexadecanoyl-CoA = S-hexadecanoyl-L-cysteinyl-[protein] + CoA</text>
        <dbReference type="Rhea" id="RHEA:36683"/>
        <dbReference type="Rhea" id="RHEA-COMP:10131"/>
        <dbReference type="Rhea" id="RHEA-COMP:11032"/>
        <dbReference type="ChEBI" id="CHEBI:29950"/>
        <dbReference type="ChEBI" id="CHEBI:57287"/>
        <dbReference type="ChEBI" id="CHEBI:57379"/>
        <dbReference type="ChEBI" id="CHEBI:74151"/>
        <dbReference type="EC" id="2.3.1.225"/>
    </reaction>
</comment>
<evidence type="ECO:0000259" key="9">
    <source>
        <dbReference type="Pfam" id="PF01529"/>
    </source>
</evidence>
<comment type="similarity">
    <text evidence="8">Belongs to the DHHC palmitoyltransferase family.</text>
</comment>
<feature type="repeat" description="ANK" evidence="7">
    <location>
        <begin position="219"/>
        <end position="251"/>
    </location>
</feature>
<dbReference type="Proteomes" id="UP001148838">
    <property type="component" value="Unassembled WGS sequence"/>
</dbReference>
<keyword evidence="5 7" id="KW-0040">ANK repeat</keyword>
<evidence type="ECO:0000256" key="3">
    <source>
        <dbReference type="ARBA" id="ARBA00022737"/>
    </source>
</evidence>
<feature type="repeat" description="ANK" evidence="7">
    <location>
        <begin position="121"/>
        <end position="150"/>
    </location>
</feature>
<feature type="transmembrane region" description="Helical" evidence="8">
    <location>
        <begin position="300"/>
        <end position="318"/>
    </location>
</feature>
<dbReference type="InterPro" id="IPR032135">
    <property type="entry name" value="DUF4817"/>
</dbReference>
<evidence type="ECO:0000256" key="5">
    <source>
        <dbReference type="ARBA" id="ARBA00023043"/>
    </source>
</evidence>
<dbReference type="SMART" id="SM00248">
    <property type="entry name" value="ANK"/>
    <property type="match status" value="5"/>
</dbReference>
<dbReference type="PROSITE" id="PS50297">
    <property type="entry name" value="ANK_REP_REGION"/>
    <property type="match status" value="3"/>
</dbReference>
<keyword evidence="8" id="KW-0808">Transferase</keyword>
<name>A0ABQ8SPR6_PERAM</name>
<evidence type="ECO:0000313" key="11">
    <source>
        <dbReference type="EMBL" id="KAJ4435751.1"/>
    </source>
</evidence>
<feature type="domain" description="Palmitoyltransferase DHHC" evidence="9">
    <location>
        <begin position="431"/>
        <end position="552"/>
    </location>
</feature>
<keyword evidence="3" id="KW-0677">Repeat</keyword>
<dbReference type="EC" id="2.3.1.225" evidence="8"/>
<dbReference type="PANTHER" id="PTHR24161:SF85">
    <property type="entry name" value="PALMITOYLTRANSFERASE HIP14"/>
    <property type="match status" value="1"/>
</dbReference>
<evidence type="ECO:0000313" key="12">
    <source>
        <dbReference type="Proteomes" id="UP001148838"/>
    </source>
</evidence>
<sequence length="723" mass="81765">MIAGEVDATCNPVHFVTQDGCKPGSSYHGDKGSDANTIFQEPVTTVSEHDCSGFDIVKATQYGSLARCRELIEAGYNVNQPDSETVTLLHWAAINNRREIIRYYISKGAVVDAVGGELLATPLHWATRQGHLGSVTLLMQHGADPSLRDGEGCSCIHLAAQFGHTAIVAYFVAKGVNMNMQDRNGMTPLMWSAYKVTSLDPTRLLLTFGACTTTQDKLHGNTALHWAILAQNHTAVSTLVMHGASLDIANAQGETPYSLLHSEKNATWIGKKVHDKIQELSGSKRRNPCYRITRDKRLRFWCMVSTPFLAFYTVGIILQSSQNYLVKLGLLVTCYIVLYMASQVLFDDRLMNLLPMSIYLATKFWMYVTWFVWISPHVDLWLSVAFVFCSTVLWYNFLRAWRGDPGVLSSTQEQKYRTIIELAERGGFEPQWFCSSCLVRRPVRSKHCSVCNRCVAKFDHHCPWVGNCIGAKNHRYFMGYLIMLLAMSIFMLYGCVLFWQSVSLSDVAVCDAWVAWVAANAVLHAAWVATLFACQMYQIMCLGMTTNERMNSGRYKHFHVSGRLSGETHSPFHRGLCQNLVDFAQVRCFGLLKPDNTDWLTRYDIKQSVEQVPLLSAKENYQYCNLGVLLSTMAFMQEKIQCVLWFHESQSSITIQRQFRREYGRDLPVVRSIKGWYEKLREIDNVGDKTRSGSPAASDKTVDTMHTAFQHSPQKSTEMQPFV</sequence>
<comment type="caution">
    <text evidence="11">The sequence shown here is derived from an EMBL/GenBank/DDBJ whole genome shotgun (WGS) entry which is preliminary data.</text>
</comment>
<evidence type="ECO:0000256" key="4">
    <source>
        <dbReference type="ARBA" id="ARBA00022989"/>
    </source>
</evidence>
<dbReference type="InterPro" id="IPR002110">
    <property type="entry name" value="Ankyrin_rpt"/>
</dbReference>
<reference evidence="11 12" key="1">
    <citation type="journal article" date="2022" name="Allergy">
        <title>Genome assembly and annotation of Periplaneta americana reveal a comprehensive cockroach allergen profile.</title>
        <authorList>
            <person name="Wang L."/>
            <person name="Xiong Q."/>
            <person name="Saelim N."/>
            <person name="Wang L."/>
            <person name="Nong W."/>
            <person name="Wan A.T."/>
            <person name="Shi M."/>
            <person name="Liu X."/>
            <person name="Cao Q."/>
            <person name="Hui J.H.L."/>
            <person name="Sookrung N."/>
            <person name="Leung T.F."/>
            <person name="Tungtrongchitr A."/>
            <person name="Tsui S.K.W."/>
        </authorList>
    </citation>
    <scope>NUCLEOTIDE SEQUENCE [LARGE SCALE GENOMIC DNA]</scope>
    <source>
        <strain evidence="11">PWHHKU_190912</strain>
    </source>
</reference>
<dbReference type="InterPro" id="IPR036770">
    <property type="entry name" value="Ankyrin_rpt-contain_sf"/>
</dbReference>
<keyword evidence="6 8" id="KW-0472">Membrane</keyword>
<dbReference type="PANTHER" id="PTHR24161">
    <property type="entry name" value="ANK_REP_REGION DOMAIN-CONTAINING PROTEIN-RELATED"/>
    <property type="match status" value="1"/>
</dbReference>
<feature type="repeat" description="ANK" evidence="7">
    <location>
        <begin position="84"/>
        <end position="116"/>
    </location>
</feature>
<feature type="transmembrane region" description="Helical" evidence="8">
    <location>
        <begin position="380"/>
        <end position="398"/>
    </location>
</feature>
<keyword evidence="4 8" id="KW-1133">Transmembrane helix</keyword>
<feature type="repeat" description="ANK" evidence="7">
    <location>
        <begin position="151"/>
        <end position="183"/>
    </location>
</feature>
<dbReference type="PROSITE" id="PS50088">
    <property type="entry name" value="ANK_REPEAT"/>
    <property type="match status" value="4"/>
</dbReference>
<gene>
    <name evidence="11" type="ORF">ANN_18369</name>
</gene>
<evidence type="ECO:0000256" key="1">
    <source>
        <dbReference type="ARBA" id="ARBA00004141"/>
    </source>
</evidence>
<feature type="transmembrane region" description="Helical" evidence="8">
    <location>
        <begin position="480"/>
        <end position="501"/>
    </location>
</feature>
<keyword evidence="2 8" id="KW-0812">Transmembrane</keyword>
<protein>
    <recommendedName>
        <fullName evidence="8">Palmitoyltransferase</fullName>
        <ecNumber evidence="8">2.3.1.225</ecNumber>
    </recommendedName>
</protein>
<dbReference type="Gene3D" id="1.25.40.20">
    <property type="entry name" value="Ankyrin repeat-containing domain"/>
    <property type="match status" value="1"/>
</dbReference>
<feature type="transmembrane region" description="Helical" evidence="8">
    <location>
        <begin position="513"/>
        <end position="534"/>
    </location>
</feature>